<dbReference type="Gene3D" id="2.70.20.10">
    <property type="entry name" value="Topoisomerase I, domain 3"/>
    <property type="match status" value="1"/>
</dbReference>
<feature type="site" description="Interaction with DNA" evidence="8">
    <location>
        <position position="322"/>
    </location>
</feature>
<dbReference type="InterPro" id="IPR025589">
    <property type="entry name" value="Toprim_C_rpt"/>
</dbReference>
<dbReference type="InterPro" id="IPR003602">
    <property type="entry name" value="Topo_IA_DNA-bd_dom"/>
</dbReference>
<dbReference type="GO" id="GO:0003677">
    <property type="term" value="F:DNA binding"/>
    <property type="evidence" value="ECO:0007669"/>
    <property type="project" value="UniProtKB-KW"/>
</dbReference>
<feature type="site" description="Interaction with DNA" evidence="8">
    <location>
        <position position="167"/>
    </location>
</feature>
<feature type="domain" description="Topo IA-type catalytic" evidence="11">
    <location>
        <begin position="141"/>
        <end position="583"/>
    </location>
</feature>
<evidence type="ECO:0000256" key="9">
    <source>
        <dbReference type="SAM" id="MobiDB-lite"/>
    </source>
</evidence>
<dbReference type="Pfam" id="PF01131">
    <property type="entry name" value="Topoisom_bac"/>
    <property type="match status" value="1"/>
</dbReference>
<dbReference type="PROSITE" id="PS52039">
    <property type="entry name" value="TOPO_IA_2"/>
    <property type="match status" value="1"/>
</dbReference>
<dbReference type="eggNOG" id="COG0550">
    <property type="taxonomic scope" value="Bacteria"/>
</dbReference>
<evidence type="ECO:0000256" key="2">
    <source>
        <dbReference type="ARBA" id="ARBA00009446"/>
    </source>
</evidence>
<evidence type="ECO:0000256" key="8">
    <source>
        <dbReference type="HAMAP-Rule" id="MF_00952"/>
    </source>
</evidence>
<keyword evidence="3" id="KW-0479">Metal-binding</keyword>
<evidence type="ECO:0000256" key="6">
    <source>
        <dbReference type="ARBA" id="ARBA00023125"/>
    </source>
</evidence>
<dbReference type="PATRIC" id="fig|111780.3.peg.609"/>
<feature type="region of interest" description="Disordered" evidence="9">
    <location>
        <begin position="273"/>
        <end position="292"/>
    </location>
</feature>
<feature type="site" description="Interaction with DNA" evidence="8">
    <location>
        <position position="152"/>
    </location>
</feature>
<feature type="site" description="Interaction with DNA" evidence="8">
    <location>
        <position position="32"/>
    </location>
</feature>
<protein>
    <recommendedName>
        <fullName evidence="8">DNA topoisomerase 1</fullName>
        <ecNumber evidence="8">5.6.2.1</ecNumber>
    </recommendedName>
    <alternativeName>
        <fullName evidence="8">DNA topoisomerase I</fullName>
    </alternativeName>
</protein>
<dbReference type="InterPro" id="IPR006171">
    <property type="entry name" value="TOPRIM_dom"/>
</dbReference>
<feature type="site" description="Interaction with DNA" evidence="8">
    <location>
        <position position="515"/>
    </location>
</feature>
<evidence type="ECO:0000313" key="13">
    <source>
        <dbReference type="Proteomes" id="UP000010473"/>
    </source>
</evidence>
<evidence type="ECO:0000256" key="5">
    <source>
        <dbReference type="ARBA" id="ARBA00023029"/>
    </source>
</evidence>
<dbReference type="KEGG" id="scs:Sta7437_0583"/>
<dbReference type="Gene3D" id="1.10.460.10">
    <property type="entry name" value="Topoisomerase I, domain 2"/>
    <property type="match status" value="1"/>
</dbReference>
<keyword evidence="5 8" id="KW-0799">Topoisomerase</keyword>
<dbReference type="HAMAP" id="MF_00952">
    <property type="entry name" value="Topoisom_1_prok"/>
    <property type="match status" value="1"/>
</dbReference>
<evidence type="ECO:0000259" key="10">
    <source>
        <dbReference type="PROSITE" id="PS50880"/>
    </source>
</evidence>
<comment type="function">
    <text evidence="8">Releases the supercoiling and torsional tension of DNA, which is introduced during the DNA replication and transcription, by transiently cleaving and rejoining one strand of the DNA duplex. Introduces a single-strand break via transesterification at a target site in duplex DNA. The scissile phosphodiester is attacked by the catalytic tyrosine of the enzyme, resulting in the formation of a DNA-(5'-phosphotyrosyl)-enzyme intermediate and the expulsion of a 3'-OH DNA strand. The free DNA strand then undergoes passage around the unbroken strand, thus removing DNA supercoils. Finally, in the religation step, the DNA 3'-OH attacks the covalent intermediate to expel the active-site tyrosine and restore the DNA phosphodiester backbone.</text>
</comment>
<keyword evidence="13" id="KW-1185">Reference proteome</keyword>
<evidence type="ECO:0000256" key="7">
    <source>
        <dbReference type="ARBA" id="ARBA00023235"/>
    </source>
</evidence>
<dbReference type="InterPro" id="IPR003601">
    <property type="entry name" value="Topo_IA_2"/>
</dbReference>
<feature type="site" description="Interaction with DNA" evidence="8">
    <location>
        <position position="155"/>
    </location>
</feature>
<feature type="compositionally biased region" description="Basic and acidic residues" evidence="9">
    <location>
        <begin position="795"/>
        <end position="808"/>
    </location>
</feature>
<dbReference type="PANTHER" id="PTHR42785:SF1">
    <property type="entry name" value="DNA TOPOISOMERASE"/>
    <property type="match status" value="1"/>
</dbReference>
<dbReference type="InterPro" id="IPR013825">
    <property type="entry name" value="Topo_IA_cen_sub2"/>
</dbReference>
<feature type="active site" description="O-(5'-phospho-DNA)-tyrosine intermediate" evidence="8">
    <location>
        <position position="320"/>
    </location>
</feature>
<feature type="domain" description="Toprim" evidence="10">
    <location>
        <begin position="2"/>
        <end position="126"/>
    </location>
</feature>
<dbReference type="Pfam" id="PF13368">
    <property type="entry name" value="Toprim_C_rpt"/>
    <property type="match status" value="3"/>
</dbReference>
<feature type="site" description="Interaction with DNA" evidence="8">
    <location>
        <position position="160"/>
    </location>
</feature>
<accession>K9XNT2</accession>
<keyword evidence="7 8" id="KW-0413">Isomerase</keyword>
<dbReference type="SMART" id="SM00437">
    <property type="entry name" value="TOP1Ac"/>
    <property type="match status" value="1"/>
</dbReference>
<name>K9XNT2_STAC7</name>
<dbReference type="SMART" id="SM00436">
    <property type="entry name" value="TOP1Bc"/>
    <property type="match status" value="1"/>
</dbReference>
<dbReference type="eggNOG" id="COG1754">
    <property type="taxonomic scope" value="Bacteria"/>
</dbReference>
<keyword evidence="6 8" id="KW-0238">DNA-binding</keyword>
<evidence type="ECO:0000256" key="4">
    <source>
        <dbReference type="ARBA" id="ARBA00022842"/>
    </source>
</evidence>
<comment type="catalytic activity">
    <reaction evidence="1 8">
        <text>ATP-independent breakage of single-stranded DNA, followed by passage and rejoining.</text>
        <dbReference type="EC" id="5.6.2.1"/>
    </reaction>
</comment>
<dbReference type="InterPro" id="IPR000380">
    <property type="entry name" value="Topo_IA"/>
</dbReference>
<dbReference type="InterPro" id="IPR028612">
    <property type="entry name" value="Topoisom_1_IA"/>
</dbReference>
<dbReference type="Proteomes" id="UP000010473">
    <property type="component" value="Chromosome"/>
</dbReference>
<feature type="compositionally biased region" description="Basic residues" evidence="9">
    <location>
        <begin position="853"/>
        <end position="879"/>
    </location>
</feature>
<dbReference type="InterPro" id="IPR023405">
    <property type="entry name" value="Topo_IA_core_domain"/>
</dbReference>
<dbReference type="PANTHER" id="PTHR42785">
    <property type="entry name" value="DNA TOPOISOMERASE, TYPE IA, CORE"/>
    <property type="match status" value="1"/>
</dbReference>
<feature type="site" description="Interaction with DNA" evidence="8">
    <location>
        <position position="151"/>
    </location>
</feature>
<dbReference type="NCBIfam" id="TIGR01051">
    <property type="entry name" value="topA_bact"/>
    <property type="match status" value="1"/>
</dbReference>
<dbReference type="InterPro" id="IPR005733">
    <property type="entry name" value="TopoI_bac-type"/>
</dbReference>
<evidence type="ECO:0000256" key="3">
    <source>
        <dbReference type="ARBA" id="ARBA00022723"/>
    </source>
</evidence>
<dbReference type="GO" id="GO:0046872">
    <property type="term" value="F:metal ion binding"/>
    <property type="evidence" value="ECO:0007669"/>
    <property type="project" value="UniProtKB-KW"/>
</dbReference>
<dbReference type="HOGENOM" id="CLU_002929_2_1_3"/>
<dbReference type="STRING" id="111780.Sta7437_0583"/>
<dbReference type="InterPro" id="IPR013826">
    <property type="entry name" value="Topo_IA_cen_sub3"/>
</dbReference>
<dbReference type="EC" id="5.6.2.1" evidence="8"/>
<dbReference type="Pfam" id="PF01751">
    <property type="entry name" value="Toprim"/>
    <property type="match status" value="1"/>
</dbReference>
<comment type="similarity">
    <text evidence="2 8">Belongs to the type IA topoisomerase family.</text>
</comment>
<dbReference type="CDD" id="cd00186">
    <property type="entry name" value="TOP1Ac"/>
    <property type="match status" value="1"/>
</dbReference>
<dbReference type="GO" id="GO:0006265">
    <property type="term" value="P:DNA topological change"/>
    <property type="evidence" value="ECO:0007669"/>
    <property type="project" value="UniProtKB-UniRule"/>
</dbReference>
<dbReference type="PROSITE" id="PS50880">
    <property type="entry name" value="TOPRIM"/>
    <property type="match status" value="1"/>
</dbReference>
<dbReference type="InterPro" id="IPR013497">
    <property type="entry name" value="Topo_IA_cen"/>
</dbReference>
<comment type="subunit">
    <text evidence="8">Monomer.</text>
</comment>
<keyword evidence="4" id="KW-0460">Magnesium</keyword>
<proteinExistence type="inferred from homology"/>
<dbReference type="PROSITE" id="PS00396">
    <property type="entry name" value="TOPO_IA_1"/>
    <property type="match status" value="1"/>
</dbReference>
<feature type="region of interest" description="Disordered" evidence="9">
    <location>
        <begin position="784"/>
        <end position="810"/>
    </location>
</feature>
<dbReference type="CDD" id="cd03363">
    <property type="entry name" value="TOPRIM_TopoIA_TopoI"/>
    <property type="match status" value="1"/>
</dbReference>
<dbReference type="InterPro" id="IPR023406">
    <property type="entry name" value="Topo_IA_AS"/>
</dbReference>
<evidence type="ECO:0000259" key="11">
    <source>
        <dbReference type="PROSITE" id="PS52039"/>
    </source>
</evidence>
<evidence type="ECO:0000313" key="12">
    <source>
        <dbReference type="EMBL" id="AFZ34183.1"/>
    </source>
</evidence>
<reference evidence="13" key="1">
    <citation type="journal article" date="2013" name="Proc. Natl. Acad. Sci. U.S.A.">
        <title>Improving the coverage of the cyanobacterial phylum using diversity-driven genome sequencing.</title>
        <authorList>
            <person name="Shih P.M."/>
            <person name="Wu D."/>
            <person name="Latifi A."/>
            <person name="Axen S.D."/>
            <person name="Fewer D.P."/>
            <person name="Talla E."/>
            <person name="Calteau A."/>
            <person name="Cai F."/>
            <person name="Tandeau de Marsac N."/>
            <person name="Rippka R."/>
            <person name="Herdman M."/>
            <person name="Sivonen K."/>
            <person name="Coursin T."/>
            <person name="Laurent T."/>
            <person name="Goodwin L."/>
            <person name="Nolan M."/>
            <person name="Davenport K.W."/>
            <person name="Han C.S."/>
            <person name="Rubin E.M."/>
            <person name="Eisen J.A."/>
            <person name="Woyke T."/>
            <person name="Gugger M."/>
            <person name="Kerfeld C.A."/>
        </authorList>
    </citation>
    <scope>NUCLEOTIDE SEQUENCE [LARGE SCALE GENOMIC DNA]</scope>
    <source>
        <strain evidence="13">ATCC 29371 / PCC 7437</strain>
    </source>
</reference>
<dbReference type="InterPro" id="IPR034149">
    <property type="entry name" value="TOPRIM_TopoI"/>
</dbReference>
<dbReference type="Gene3D" id="1.10.290.10">
    <property type="entry name" value="Topoisomerase I, domain 4"/>
    <property type="match status" value="1"/>
</dbReference>
<dbReference type="AlphaFoldDB" id="K9XNT2"/>
<dbReference type="PRINTS" id="PR00417">
    <property type="entry name" value="PRTPISMRASEI"/>
</dbReference>
<dbReference type="SMART" id="SM00493">
    <property type="entry name" value="TOPRIM"/>
    <property type="match status" value="1"/>
</dbReference>
<dbReference type="GO" id="GO:0003917">
    <property type="term" value="F:DNA topoisomerase type I (single strand cut, ATP-independent) activity"/>
    <property type="evidence" value="ECO:0007669"/>
    <property type="project" value="UniProtKB-UniRule"/>
</dbReference>
<organism evidence="12 13">
    <name type="scientific">Stanieria cyanosphaera (strain ATCC 29371 / PCC 7437)</name>
    <dbReference type="NCBI Taxonomy" id="111780"/>
    <lineage>
        <taxon>Bacteria</taxon>
        <taxon>Bacillati</taxon>
        <taxon>Cyanobacteriota</taxon>
        <taxon>Cyanophyceae</taxon>
        <taxon>Pleurocapsales</taxon>
        <taxon>Dermocarpellaceae</taxon>
        <taxon>Stanieria</taxon>
    </lineage>
</organism>
<dbReference type="SUPFAM" id="SSF56712">
    <property type="entry name" value="Prokaryotic type I DNA topoisomerase"/>
    <property type="match status" value="1"/>
</dbReference>
<feature type="region of interest" description="Interaction with DNA" evidence="8">
    <location>
        <begin position="175"/>
        <end position="180"/>
    </location>
</feature>
<dbReference type="RefSeq" id="WP_015191856.1">
    <property type="nucleotide sequence ID" value="NC_019748.1"/>
</dbReference>
<dbReference type="OrthoDB" id="9804262at2"/>
<dbReference type="Gene3D" id="3.40.50.140">
    <property type="match status" value="1"/>
</dbReference>
<feature type="region of interest" description="Disordered" evidence="9">
    <location>
        <begin position="849"/>
        <end position="879"/>
    </location>
</feature>
<dbReference type="InterPro" id="IPR013824">
    <property type="entry name" value="Topo_IA_cen_sub1"/>
</dbReference>
<dbReference type="EMBL" id="CP003653">
    <property type="protein sequence ID" value="AFZ34183.1"/>
    <property type="molecule type" value="Genomic_DNA"/>
</dbReference>
<gene>
    <name evidence="8" type="primary">topA</name>
    <name evidence="12" type="ordered locus">Sta7437_0583</name>
</gene>
<sequence>MSTLVIVESPTKARTIRNYLPSSYQVEASMGHVRDLPSSADEIPPECKDRPWANLGVNVEDQFQPIYVIPKSKKKIVQELKNALKQAEELILATDEDREGESISWHLLELLKPKVPVKRMVFHEITREAIQKALKNCREVDQDLVHAQETRRILDRLYGYTLSPLLWKKIKRGLSAGRVQSVAVRLLVERERERRAFQSGDYWDLKAILEQEKSRFEAKLISLAGKKLATGSDFDPNTGRITAGRDVVLLNEAEANALKERLIDKTWTVSKTEEKATKRNPAPPFTTSTLQQEANRKLGISARETMSVAQKLYEQGYITYMRTDSVHLSDQAIAAARSCVEQMYGKEYLSPKPRQYSTKSKSAQEAHEAIRPAGSSFRTPQETGLSGREFALYDLIWKRTVASQMAEARLTQITVNIDVEDAVFRSSGKRIDFPGFFRAYVEGSDDPEAALENQEMILPPLKEGDRPNCKELEAIGHETQPPARYTEASLVKTLESEGVGRPSTYASIIGTIIDRGYVQMRNKALVPTFTAFAVTSLLEQHFPDLVDSSFTSKMEQTLDEIATGEAQWIPYLKKFYSGQEGLETQVQAGEKEIDPASAKSIQLENLDATVRIGKYGPYIEVTNGDEVVKTSIPLDLTPADLSPEQIESLIRQKIEGPDKVGLHPETGEPIFLLTGPYGPYLQLGEKTEKNPKPKQVSLPKGVTADDVNVEMAVGLLSLPRMLGVHPETGGNIKASLGRFGPYVVHEYKDEVEKKAKKDYRSLKAEDDVLTVSFERAIELLAQPKRSRSGGSTKKPLKELGAHPEDKEPVNVYKGPYGEYIKHGKVNVGLPEGETVESITLETAVKLLADKAGTKKTKSKSKTTTKTTAKKKTTKKKKAI</sequence>
<evidence type="ECO:0000256" key="1">
    <source>
        <dbReference type="ARBA" id="ARBA00000213"/>
    </source>
</evidence>